<dbReference type="GO" id="GO:0003677">
    <property type="term" value="F:DNA binding"/>
    <property type="evidence" value="ECO:0007669"/>
    <property type="project" value="UniProtKB-KW"/>
</dbReference>
<keyword evidence="6" id="KW-0238">DNA-binding</keyword>
<gene>
    <name evidence="10" type="ORF">EBBID32_31230</name>
</gene>
<dbReference type="PROSITE" id="PS51192">
    <property type="entry name" value="HELICASE_ATP_BIND_1"/>
    <property type="match status" value="1"/>
</dbReference>
<evidence type="ECO:0000256" key="5">
    <source>
        <dbReference type="ARBA" id="ARBA00022840"/>
    </source>
</evidence>
<name>N1MTS7_9SPHN</name>
<keyword evidence="2" id="KW-0227">DNA damage</keyword>
<dbReference type="Pfam" id="PF00270">
    <property type="entry name" value="DEAD"/>
    <property type="match status" value="1"/>
</dbReference>
<evidence type="ECO:0000259" key="8">
    <source>
        <dbReference type="PROSITE" id="PS51192"/>
    </source>
</evidence>
<reference evidence="11" key="2">
    <citation type="submission" date="2013-04" db="EMBL/GenBank/DDBJ databases">
        <title>Bisphenol A degrading Sphingobium sp. strain BiD32.</title>
        <authorList>
            <person name="Nielsen J.L."/>
            <person name="Zhou N.A."/>
            <person name="Kjeldal H."/>
        </authorList>
    </citation>
    <scope>NUCLEOTIDE SEQUENCE [LARGE SCALE GENOMIC DNA]</scope>
    <source>
        <strain evidence="11">BiD32</strain>
    </source>
</reference>
<dbReference type="NCBIfam" id="NF008164">
    <property type="entry name" value="PRK10917.1-2"/>
    <property type="match status" value="1"/>
</dbReference>
<dbReference type="InterPro" id="IPR014001">
    <property type="entry name" value="Helicase_ATP-bd"/>
</dbReference>
<evidence type="ECO:0000256" key="4">
    <source>
        <dbReference type="ARBA" id="ARBA00022806"/>
    </source>
</evidence>
<proteinExistence type="predicted"/>
<dbReference type="GO" id="GO:0006281">
    <property type="term" value="P:DNA repair"/>
    <property type="evidence" value="ECO:0007669"/>
    <property type="project" value="UniProtKB-KW"/>
</dbReference>
<dbReference type="Pfam" id="PF19833">
    <property type="entry name" value="RecG_dom3_C"/>
    <property type="match status" value="1"/>
</dbReference>
<dbReference type="PROSITE" id="PS51194">
    <property type="entry name" value="HELICASE_CTER"/>
    <property type="match status" value="1"/>
</dbReference>
<evidence type="ECO:0000256" key="3">
    <source>
        <dbReference type="ARBA" id="ARBA00022801"/>
    </source>
</evidence>
<sequence>MESRASIPPPPLAGEDFLILDLYEIQLQELVHHRPLPFVRHGNGAQRPTDDVGILFIHEALKPGDLFGVPFLVIALEKAAHRIIGFARAPVPGAEFQAAHLGIIVHNLFLLRTRGKSRSDVCAIVPAGVDAGQIDMRPDILNPLFAEISVLKGIGPALARPLERLGLARAVDVAFHLPVSWVDRVLTDELDMADAGRVIGIVLTPVDYRASGSARAPFRVHATDRHGNYVSLTYFGRNSAWPRKLLPLGEPKFVSGKLEAYGDNLQIVHPDHVLPPDEAATIPAREPVYGLSEGLTNNRMRDFVGQALARAPDLPEWIEPSLLVRKDWPGWREALARVHADPSDAVARERLAYDEIFAGQLALMLVRQSSRRRRGVPIQGDGRLRAMLKLPFAPTGAQRRAFGEIEGDMAQGTPMLRLLQGDVGSGKTLVALMALLNAVEAGMQGAMLAPTEILARQHYETLRKMASGLPVEIAILTGRDKGKIREATLMGLADGSIDILVGTHAIFQEAVQYKHLGLAVIDEQHRFGVAQRMMLANKAERAPHLLVMTATPIPRTLTLTYYGEMEVSKLDEMPPGRQPIQTVVMAATRLDEVVDALARHVEGGGQAYWVCPLVEESETSDQAAAEARAESLKLRFGDRVGLVHGRMKGPDKDAAMEAFAANRTQILVATTVIEVGVDVPNSSLIIIEGADRFGLAQLHQLRGRVGRGDKPSVCLLLRGNALGETSRARLALMRETNDGFRIAEEDLKLRGAGEVLGTRQSGEQQLKLATPEHLASLLDAARDDAHLLIDRDGGLDSPRGQAARTCLYLFERDAAVGLLRGG</sequence>
<dbReference type="EMBL" id="CAVK010000150">
    <property type="protein sequence ID" value="CCW18768.1"/>
    <property type="molecule type" value="Genomic_DNA"/>
</dbReference>
<dbReference type="CDD" id="cd04488">
    <property type="entry name" value="RecG_wedge_OBF"/>
    <property type="match status" value="1"/>
</dbReference>
<dbReference type="Pfam" id="PF00271">
    <property type="entry name" value="Helicase_C"/>
    <property type="match status" value="1"/>
</dbReference>
<organism evidence="10 11">
    <name type="scientific">Sphingobium indicum BiD32</name>
    <dbReference type="NCBI Taxonomy" id="1301087"/>
    <lineage>
        <taxon>Bacteria</taxon>
        <taxon>Pseudomonadati</taxon>
        <taxon>Pseudomonadota</taxon>
        <taxon>Alphaproteobacteria</taxon>
        <taxon>Sphingomonadales</taxon>
        <taxon>Sphingomonadaceae</taxon>
        <taxon>Sphingobium</taxon>
    </lineage>
</organism>
<evidence type="ECO:0000256" key="7">
    <source>
        <dbReference type="ARBA" id="ARBA00023204"/>
    </source>
</evidence>
<keyword evidence="5" id="KW-0067">ATP-binding</keyword>
<keyword evidence="11" id="KW-1185">Reference proteome</keyword>
<protein>
    <submittedName>
        <fullName evidence="10">ATP-dependent DNA helicase RecG</fullName>
    </submittedName>
</protein>
<dbReference type="GO" id="GO:0003678">
    <property type="term" value="F:DNA helicase activity"/>
    <property type="evidence" value="ECO:0007669"/>
    <property type="project" value="TreeGrafter"/>
</dbReference>
<dbReference type="PANTHER" id="PTHR47964:SF1">
    <property type="entry name" value="ATP-DEPENDENT DNA HELICASE HOMOLOG RECG, CHLOROPLASTIC"/>
    <property type="match status" value="1"/>
</dbReference>
<dbReference type="Gene3D" id="3.40.50.300">
    <property type="entry name" value="P-loop containing nucleotide triphosphate hydrolases"/>
    <property type="match status" value="2"/>
</dbReference>
<dbReference type="InterPro" id="IPR001650">
    <property type="entry name" value="Helicase_C-like"/>
</dbReference>
<feature type="domain" description="Helicase C-terminal" evidence="9">
    <location>
        <begin position="589"/>
        <end position="748"/>
    </location>
</feature>
<keyword evidence="7" id="KW-0234">DNA repair</keyword>
<dbReference type="InterPro" id="IPR011545">
    <property type="entry name" value="DEAD/DEAH_box_helicase_dom"/>
</dbReference>
<reference evidence="10 11" key="1">
    <citation type="submission" date="2013-03" db="EMBL/GenBank/DDBJ databases">
        <authorList>
            <person name="Le V."/>
        </authorList>
    </citation>
    <scope>NUCLEOTIDE SEQUENCE [LARGE SCALE GENOMIC DNA]</scope>
    <source>
        <strain evidence="10 11">BiD32</strain>
    </source>
</reference>
<dbReference type="InterPro" id="IPR027417">
    <property type="entry name" value="P-loop_NTPase"/>
</dbReference>
<dbReference type="CDD" id="cd17992">
    <property type="entry name" value="DEXHc_RecG"/>
    <property type="match status" value="1"/>
</dbReference>
<dbReference type="GO" id="GO:0005524">
    <property type="term" value="F:ATP binding"/>
    <property type="evidence" value="ECO:0007669"/>
    <property type="project" value="UniProtKB-KW"/>
</dbReference>
<keyword evidence="1" id="KW-0547">Nucleotide-binding</keyword>
<dbReference type="SUPFAM" id="SSF50249">
    <property type="entry name" value="Nucleic acid-binding proteins"/>
    <property type="match status" value="1"/>
</dbReference>
<dbReference type="SUPFAM" id="SSF52540">
    <property type="entry name" value="P-loop containing nucleoside triphosphate hydrolases"/>
    <property type="match status" value="2"/>
</dbReference>
<evidence type="ECO:0000313" key="11">
    <source>
        <dbReference type="Proteomes" id="UP000013201"/>
    </source>
</evidence>
<feature type="domain" description="Helicase ATP-binding" evidence="8">
    <location>
        <begin position="408"/>
        <end position="570"/>
    </location>
</feature>
<dbReference type="GO" id="GO:0016787">
    <property type="term" value="F:hydrolase activity"/>
    <property type="evidence" value="ECO:0007669"/>
    <property type="project" value="UniProtKB-KW"/>
</dbReference>
<dbReference type="SMART" id="SM00487">
    <property type="entry name" value="DEXDc"/>
    <property type="match status" value="1"/>
</dbReference>
<evidence type="ECO:0000313" key="10">
    <source>
        <dbReference type="EMBL" id="CCW18768.1"/>
    </source>
</evidence>
<comment type="caution">
    <text evidence="10">The sequence shown here is derived from an EMBL/GenBank/DDBJ whole genome shotgun (WGS) entry which is preliminary data.</text>
</comment>
<accession>N1MTS7</accession>
<dbReference type="AlphaFoldDB" id="N1MTS7"/>
<dbReference type="SMART" id="SM00490">
    <property type="entry name" value="HELICc"/>
    <property type="match status" value="1"/>
</dbReference>
<keyword evidence="4 10" id="KW-0347">Helicase</keyword>
<dbReference type="Proteomes" id="UP000013201">
    <property type="component" value="Unassembled WGS sequence"/>
</dbReference>
<evidence type="ECO:0000259" key="9">
    <source>
        <dbReference type="PROSITE" id="PS51194"/>
    </source>
</evidence>
<dbReference type="InterPro" id="IPR047112">
    <property type="entry name" value="RecG/Mfd"/>
</dbReference>
<dbReference type="PANTHER" id="PTHR47964">
    <property type="entry name" value="ATP-DEPENDENT DNA HELICASE HOMOLOG RECG, CHLOROPLASTIC"/>
    <property type="match status" value="1"/>
</dbReference>
<evidence type="ECO:0000256" key="2">
    <source>
        <dbReference type="ARBA" id="ARBA00022763"/>
    </source>
</evidence>
<dbReference type="InterPro" id="IPR045562">
    <property type="entry name" value="RecG_dom3_C"/>
</dbReference>
<evidence type="ECO:0000256" key="6">
    <source>
        <dbReference type="ARBA" id="ARBA00023125"/>
    </source>
</evidence>
<dbReference type="InterPro" id="IPR012340">
    <property type="entry name" value="NA-bd_OB-fold"/>
</dbReference>
<evidence type="ECO:0000256" key="1">
    <source>
        <dbReference type="ARBA" id="ARBA00022741"/>
    </source>
</evidence>
<keyword evidence="3" id="KW-0378">Hydrolase</keyword>